<sequence>MSDVPQKIRQVFADNDTRDDAKVLLKRVEAHFNRGGSDGGSGGDGMEPRVAKLEAGVAHIERDVTELRTDMRDVRDRLAKLEERVSHLPGKGFIVSVVILALAIITGLIAFQSRIEAFVQQPAASSMDQPRVP</sequence>
<feature type="transmembrane region" description="Helical" evidence="2">
    <location>
        <begin position="93"/>
        <end position="111"/>
    </location>
</feature>
<keyword evidence="1" id="KW-0175">Coiled coil</keyword>
<keyword evidence="2" id="KW-0472">Membrane</keyword>
<keyword evidence="2" id="KW-1133">Transmembrane helix</keyword>
<dbReference type="RefSeq" id="WP_253962767.1">
    <property type="nucleotide sequence ID" value="NZ_JALHBS010000009.1"/>
</dbReference>
<comment type="caution">
    <text evidence="3">The sequence shown here is derived from an EMBL/GenBank/DDBJ whole genome shotgun (WGS) entry which is preliminary data.</text>
</comment>
<reference evidence="3" key="1">
    <citation type="submission" date="2022-03" db="EMBL/GenBank/DDBJ databases">
        <title>Aurantimonas Liuensis sp. Nov., isolated from the hadal seawater of the Mariana Trench.</title>
        <authorList>
            <person name="Liu R."/>
        </authorList>
    </citation>
    <scope>NUCLEOTIDE SEQUENCE</scope>
    <source>
        <strain evidence="3">LRZ36</strain>
    </source>
</reference>
<dbReference type="Proteomes" id="UP001155220">
    <property type="component" value="Unassembled WGS sequence"/>
</dbReference>
<accession>A0A9X2H4T9</accession>
<evidence type="ECO:0000313" key="4">
    <source>
        <dbReference type="Proteomes" id="UP001155220"/>
    </source>
</evidence>
<keyword evidence="4" id="KW-1185">Reference proteome</keyword>
<evidence type="ECO:0000256" key="2">
    <source>
        <dbReference type="SAM" id="Phobius"/>
    </source>
</evidence>
<name>A0A9X2H4T9_9HYPH</name>
<feature type="coiled-coil region" evidence="1">
    <location>
        <begin position="57"/>
        <end position="84"/>
    </location>
</feature>
<dbReference type="Gene3D" id="1.20.5.170">
    <property type="match status" value="1"/>
</dbReference>
<proteinExistence type="predicted"/>
<dbReference type="EMBL" id="JALHBS010000009">
    <property type="protein sequence ID" value="MCP3053878.1"/>
    <property type="molecule type" value="Genomic_DNA"/>
</dbReference>
<organism evidence="3 4">
    <name type="scientific">Aurantimonas marianensis</name>
    <dbReference type="NCBI Taxonomy" id="2920428"/>
    <lineage>
        <taxon>Bacteria</taxon>
        <taxon>Pseudomonadati</taxon>
        <taxon>Pseudomonadota</taxon>
        <taxon>Alphaproteobacteria</taxon>
        <taxon>Hyphomicrobiales</taxon>
        <taxon>Aurantimonadaceae</taxon>
        <taxon>Aurantimonas</taxon>
    </lineage>
</organism>
<gene>
    <name evidence="3" type="ORF">MJ956_01790</name>
</gene>
<dbReference type="AlphaFoldDB" id="A0A9X2H4T9"/>
<keyword evidence="2" id="KW-0812">Transmembrane</keyword>
<evidence type="ECO:0000313" key="3">
    <source>
        <dbReference type="EMBL" id="MCP3053878.1"/>
    </source>
</evidence>
<protein>
    <recommendedName>
        <fullName evidence="5">DUF1515 domain-containing protein</fullName>
    </recommendedName>
</protein>
<evidence type="ECO:0008006" key="5">
    <source>
        <dbReference type="Google" id="ProtNLM"/>
    </source>
</evidence>
<evidence type="ECO:0000256" key="1">
    <source>
        <dbReference type="SAM" id="Coils"/>
    </source>
</evidence>